<dbReference type="EMBL" id="KN822995">
    <property type="protein sequence ID" value="KIO28408.1"/>
    <property type="molecule type" value="Genomic_DNA"/>
</dbReference>
<organism evidence="3 4">
    <name type="scientific">Tulasnella calospora MUT 4182</name>
    <dbReference type="NCBI Taxonomy" id="1051891"/>
    <lineage>
        <taxon>Eukaryota</taxon>
        <taxon>Fungi</taxon>
        <taxon>Dikarya</taxon>
        <taxon>Basidiomycota</taxon>
        <taxon>Agaricomycotina</taxon>
        <taxon>Agaricomycetes</taxon>
        <taxon>Cantharellales</taxon>
        <taxon>Tulasnellaceae</taxon>
        <taxon>Tulasnella</taxon>
    </lineage>
</organism>
<evidence type="ECO:0000313" key="4">
    <source>
        <dbReference type="Proteomes" id="UP000054248"/>
    </source>
</evidence>
<feature type="compositionally biased region" description="Gly residues" evidence="2">
    <location>
        <begin position="1"/>
        <end position="10"/>
    </location>
</feature>
<accession>A0A0C3L3V0</accession>
<feature type="coiled-coil region" evidence="1">
    <location>
        <begin position="343"/>
        <end position="375"/>
    </location>
</feature>
<feature type="compositionally biased region" description="Basic residues" evidence="2">
    <location>
        <begin position="41"/>
        <end position="50"/>
    </location>
</feature>
<proteinExistence type="predicted"/>
<evidence type="ECO:0000256" key="1">
    <source>
        <dbReference type="SAM" id="Coils"/>
    </source>
</evidence>
<sequence length="388" mass="41073">MSSVSSGGGKSDIHPSSSHTLRGTRNGDPNPSTMPAPPNKARGRQGKGKKEKPSWKAPIPHEWVPPKAPDPVGLSWGDAAPSWGDDDTPSDNKPSSDSVWDNPALEPNFESETTAEASGWGTEEWAYPGDSANREGEPVDESGFQNGAATEYQNNPNSGNTGWGDGGWVSWSADRMNSAADSGWVESYGTDSYPVQHDQQQNWGEFGGYGSQEGAFGAEVSASWGDQASEPNSHDTTSQTISLGHALQPNASSGFRLNPAASVFVPRNISPPVTVEVTPEQTVSSAAAAEPLSDTTPSTTGHSLPLRSAFDSGLSSTPATCLTDADVQTTDVTEQLLQVDLQVAEYKLDVSQATLEMKKANLDVMRAKLEAMEKRRAMLAGARNKAAK</sequence>
<feature type="compositionally biased region" description="Polar residues" evidence="2">
    <location>
        <begin position="293"/>
        <end position="302"/>
    </location>
</feature>
<keyword evidence="4" id="KW-1185">Reference proteome</keyword>
<dbReference type="OrthoDB" id="10461768at2759"/>
<feature type="region of interest" description="Disordered" evidence="2">
    <location>
        <begin position="183"/>
        <end position="239"/>
    </location>
</feature>
<reference evidence="3 4" key="1">
    <citation type="submission" date="2014-04" db="EMBL/GenBank/DDBJ databases">
        <authorList>
            <consortium name="DOE Joint Genome Institute"/>
            <person name="Kuo A."/>
            <person name="Girlanda M."/>
            <person name="Perotto S."/>
            <person name="Kohler A."/>
            <person name="Nagy L.G."/>
            <person name="Floudas D."/>
            <person name="Copeland A."/>
            <person name="Barry K.W."/>
            <person name="Cichocki N."/>
            <person name="Veneault-Fourrey C."/>
            <person name="LaButti K."/>
            <person name="Lindquist E.A."/>
            <person name="Lipzen A."/>
            <person name="Lundell T."/>
            <person name="Morin E."/>
            <person name="Murat C."/>
            <person name="Sun H."/>
            <person name="Tunlid A."/>
            <person name="Henrissat B."/>
            <person name="Grigoriev I.V."/>
            <person name="Hibbett D.S."/>
            <person name="Martin F."/>
            <person name="Nordberg H.P."/>
            <person name="Cantor M.N."/>
            <person name="Hua S.X."/>
        </authorList>
    </citation>
    <scope>NUCLEOTIDE SEQUENCE [LARGE SCALE GENOMIC DNA]</scope>
    <source>
        <strain evidence="3 4">MUT 4182</strain>
    </source>
</reference>
<dbReference type="Proteomes" id="UP000054248">
    <property type="component" value="Unassembled WGS sequence"/>
</dbReference>
<keyword evidence="1" id="KW-0175">Coiled coil</keyword>
<feature type="compositionally biased region" description="Low complexity" evidence="2">
    <location>
        <begin position="276"/>
        <end position="285"/>
    </location>
</feature>
<name>A0A0C3L3V0_9AGAM</name>
<reference evidence="4" key="2">
    <citation type="submission" date="2015-01" db="EMBL/GenBank/DDBJ databases">
        <title>Evolutionary Origins and Diversification of the Mycorrhizal Mutualists.</title>
        <authorList>
            <consortium name="DOE Joint Genome Institute"/>
            <consortium name="Mycorrhizal Genomics Consortium"/>
            <person name="Kohler A."/>
            <person name="Kuo A."/>
            <person name="Nagy L.G."/>
            <person name="Floudas D."/>
            <person name="Copeland A."/>
            <person name="Barry K.W."/>
            <person name="Cichocki N."/>
            <person name="Veneault-Fourrey C."/>
            <person name="LaButti K."/>
            <person name="Lindquist E.A."/>
            <person name="Lipzen A."/>
            <person name="Lundell T."/>
            <person name="Morin E."/>
            <person name="Murat C."/>
            <person name="Riley R."/>
            <person name="Ohm R."/>
            <person name="Sun H."/>
            <person name="Tunlid A."/>
            <person name="Henrissat B."/>
            <person name="Grigoriev I.V."/>
            <person name="Hibbett D.S."/>
            <person name="Martin F."/>
        </authorList>
    </citation>
    <scope>NUCLEOTIDE SEQUENCE [LARGE SCALE GENOMIC DNA]</scope>
    <source>
        <strain evidence="4">MUT 4182</strain>
    </source>
</reference>
<feature type="compositionally biased region" description="Polar residues" evidence="2">
    <location>
        <begin position="14"/>
        <end position="31"/>
    </location>
</feature>
<feature type="region of interest" description="Disordered" evidence="2">
    <location>
        <begin position="276"/>
        <end position="311"/>
    </location>
</feature>
<gene>
    <name evidence="3" type="ORF">M407DRAFT_182193</name>
</gene>
<dbReference type="AlphaFoldDB" id="A0A0C3L3V0"/>
<protein>
    <submittedName>
        <fullName evidence="3">Uncharacterized protein</fullName>
    </submittedName>
</protein>
<feature type="compositionally biased region" description="Polar residues" evidence="2">
    <location>
        <begin position="143"/>
        <end position="160"/>
    </location>
</feature>
<feature type="region of interest" description="Disordered" evidence="2">
    <location>
        <begin position="1"/>
        <end position="171"/>
    </location>
</feature>
<dbReference type="HOGENOM" id="CLU_712112_0_0_1"/>
<evidence type="ECO:0000256" key="2">
    <source>
        <dbReference type="SAM" id="MobiDB-lite"/>
    </source>
</evidence>
<feature type="compositionally biased region" description="Polar residues" evidence="2">
    <location>
        <begin position="224"/>
        <end position="239"/>
    </location>
</feature>
<evidence type="ECO:0000313" key="3">
    <source>
        <dbReference type="EMBL" id="KIO28408.1"/>
    </source>
</evidence>